<sequence length="137" mass="15345">MDKHHKTLFSRERERERERPSFSSNAALRSCCHLITCPNTTLALPRYIHTLKYSTIFVSGHLHDTYITQVTGDHGQAHPHGGGIGRRGVLFDGGGRDGRREDEGKGREIERGGSGIREILGGAVQQAEEEQRRRSEV</sequence>
<evidence type="ECO:0000256" key="1">
    <source>
        <dbReference type="SAM" id="MobiDB-lite"/>
    </source>
</evidence>
<gene>
    <name evidence="2" type="ORF">CEY00_Acc00123</name>
</gene>
<keyword evidence="3" id="KW-1185">Reference proteome</keyword>
<dbReference type="InParanoid" id="A0A2R6S047"/>
<dbReference type="EMBL" id="NKQK01000001">
    <property type="protein sequence ID" value="PSS35640.1"/>
    <property type="molecule type" value="Genomic_DNA"/>
</dbReference>
<protein>
    <submittedName>
        <fullName evidence="2">Cysteine proteinase inhibitor 4 like</fullName>
    </submittedName>
</protein>
<feature type="region of interest" description="Disordered" evidence="1">
    <location>
        <begin position="1"/>
        <end position="22"/>
    </location>
</feature>
<evidence type="ECO:0000313" key="2">
    <source>
        <dbReference type="EMBL" id="PSS35640.1"/>
    </source>
</evidence>
<dbReference type="Gramene" id="PSS35640">
    <property type="protein sequence ID" value="PSS35640"/>
    <property type="gene ID" value="CEY00_Acc00123"/>
</dbReference>
<dbReference type="AlphaFoldDB" id="A0A2R6S047"/>
<dbReference type="Proteomes" id="UP000241394">
    <property type="component" value="Chromosome LG1"/>
</dbReference>
<comment type="caution">
    <text evidence="2">The sequence shown here is derived from an EMBL/GenBank/DDBJ whole genome shotgun (WGS) entry which is preliminary data.</text>
</comment>
<organism evidence="2 3">
    <name type="scientific">Actinidia chinensis var. chinensis</name>
    <name type="common">Chinese soft-hair kiwi</name>
    <dbReference type="NCBI Taxonomy" id="1590841"/>
    <lineage>
        <taxon>Eukaryota</taxon>
        <taxon>Viridiplantae</taxon>
        <taxon>Streptophyta</taxon>
        <taxon>Embryophyta</taxon>
        <taxon>Tracheophyta</taxon>
        <taxon>Spermatophyta</taxon>
        <taxon>Magnoliopsida</taxon>
        <taxon>eudicotyledons</taxon>
        <taxon>Gunneridae</taxon>
        <taxon>Pentapetalae</taxon>
        <taxon>asterids</taxon>
        <taxon>Ericales</taxon>
        <taxon>Actinidiaceae</taxon>
        <taxon>Actinidia</taxon>
    </lineage>
</organism>
<feature type="compositionally biased region" description="Basic and acidic residues" evidence="1">
    <location>
        <begin position="94"/>
        <end position="111"/>
    </location>
</feature>
<evidence type="ECO:0000313" key="3">
    <source>
        <dbReference type="Proteomes" id="UP000241394"/>
    </source>
</evidence>
<feature type="compositionally biased region" description="Basic and acidic residues" evidence="1">
    <location>
        <begin position="1"/>
        <end position="20"/>
    </location>
</feature>
<feature type="region of interest" description="Disordered" evidence="1">
    <location>
        <begin position="73"/>
        <end position="137"/>
    </location>
</feature>
<name>A0A2R6S047_ACTCC</name>
<feature type="compositionally biased region" description="Low complexity" evidence="1">
    <location>
        <begin position="116"/>
        <end position="126"/>
    </location>
</feature>
<reference evidence="3" key="2">
    <citation type="journal article" date="2018" name="BMC Genomics">
        <title>A manually annotated Actinidia chinensis var. chinensis (kiwifruit) genome highlights the challenges associated with draft genomes and gene prediction in plants.</title>
        <authorList>
            <person name="Pilkington S.M."/>
            <person name="Crowhurst R."/>
            <person name="Hilario E."/>
            <person name="Nardozza S."/>
            <person name="Fraser L."/>
            <person name="Peng Y."/>
            <person name="Gunaseelan K."/>
            <person name="Simpson R."/>
            <person name="Tahir J."/>
            <person name="Deroles S.C."/>
            <person name="Templeton K."/>
            <person name="Luo Z."/>
            <person name="Davy M."/>
            <person name="Cheng C."/>
            <person name="McNeilage M."/>
            <person name="Scaglione D."/>
            <person name="Liu Y."/>
            <person name="Zhang Q."/>
            <person name="Datson P."/>
            <person name="De Silva N."/>
            <person name="Gardiner S.E."/>
            <person name="Bassett H."/>
            <person name="Chagne D."/>
            <person name="McCallum J."/>
            <person name="Dzierzon H."/>
            <person name="Deng C."/>
            <person name="Wang Y.Y."/>
            <person name="Barron L."/>
            <person name="Manako K."/>
            <person name="Bowen J."/>
            <person name="Foster T.M."/>
            <person name="Erridge Z.A."/>
            <person name="Tiffin H."/>
            <person name="Waite C.N."/>
            <person name="Davies K.M."/>
            <person name="Grierson E.P."/>
            <person name="Laing W.A."/>
            <person name="Kirk R."/>
            <person name="Chen X."/>
            <person name="Wood M."/>
            <person name="Montefiori M."/>
            <person name="Brummell D.A."/>
            <person name="Schwinn K.E."/>
            <person name="Catanach A."/>
            <person name="Fullerton C."/>
            <person name="Li D."/>
            <person name="Meiyalaghan S."/>
            <person name="Nieuwenhuizen N."/>
            <person name="Read N."/>
            <person name="Prakash R."/>
            <person name="Hunter D."/>
            <person name="Zhang H."/>
            <person name="McKenzie M."/>
            <person name="Knabel M."/>
            <person name="Harris A."/>
            <person name="Allan A.C."/>
            <person name="Gleave A."/>
            <person name="Chen A."/>
            <person name="Janssen B.J."/>
            <person name="Plunkett B."/>
            <person name="Ampomah-Dwamena C."/>
            <person name="Voogd C."/>
            <person name="Leif D."/>
            <person name="Lafferty D."/>
            <person name="Souleyre E.J.F."/>
            <person name="Varkonyi-Gasic E."/>
            <person name="Gambi F."/>
            <person name="Hanley J."/>
            <person name="Yao J.L."/>
            <person name="Cheung J."/>
            <person name="David K.M."/>
            <person name="Warren B."/>
            <person name="Marsh K."/>
            <person name="Snowden K.C."/>
            <person name="Lin-Wang K."/>
            <person name="Brian L."/>
            <person name="Martinez-Sanchez M."/>
            <person name="Wang M."/>
            <person name="Ileperuma N."/>
            <person name="Macnee N."/>
            <person name="Campin R."/>
            <person name="McAtee P."/>
            <person name="Drummond R.S.M."/>
            <person name="Espley R.V."/>
            <person name="Ireland H.S."/>
            <person name="Wu R."/>
            <person name="Atkinson R.G."/>
            <person name="Karunairetnam S."/>
            <person name="Bulley S."/>
            <person name="Chunkath S."/>
            <person name="Hanley Z."/>
            <person name="Storey R."/>
            <person name="Thrimawithana A.H."/>
            <person name="Thomson S."/>
            <person name="David C."/>
            <person name="Testolin R."/>
            <person name="Huang H."/>
            <person name="Hellens R.P."/>
            <person name="Schaffer R.J."/>
        </authorList>
    </citation>
    <scope>NUCLEOTIDE SEQUENCE [LARGE SCALE GENOMIC DNA]</scope>
    <source>
        <strain evidence="3">cv. Red5</strain>
    </source>
</reference>
<proteinExistence type="predicted"/>
<accession>A0A2R6S047</accession>
<reference evidence="2 3" key="1">
    <citation type="submission" date="2017-07" db="EMBL/GenBank/DDBJ databases">
        <title>An improved, manually edited Actinidia chinensis var. chinensis (kiwifruit) genome highlights the challenges associated with draft genomes and gene prediction in plants.</title>
        <authorList>
            <person name="Pilkington S."/>
            <person name="Crowhurst R."/>
            <person name="Hilario E."/>
            <person name="Nardozza S."/>
            <person name="Fraser L."/>
            <person name="Peng Y."/>
            <person name="Gunaseelan K."/>
            <person name="Simpson R."/>
            <person name="Tahir J."/>
            <person name="Deroles S."/>
            <person name="Templeton K."/>
            <person name="Luo Z."/>
            <person name="Davy M."/>
            <person name="Cheng C."/>
            <person name="Mcneilage M."/>
            <person name="Scaglione D."/>
            <person name="Liu Y."/>
            <person name="Zhang Q."/>
            <person name="Datson P."/>
            <person name="De Silva N."/>
            <person name="Gardiner S."/>
            <person name="Bassett H."/>
            <person name="Chagne D."/>
            <person name="Mccallum J."/>
            <person name="Dzierzon H."/>
            <person name="Deng C."/>
            <person name="Wang Y.-Y."/>
            <person name="Barron N."/>
            <person name="Manako K."/>
            <person name="Bowen J."/>
            <person name="Foster T."/>
            <person name="Erridge Z."/>
            <person name="Tiffin H."/>
            <person name="Waite C."/>
            <person name="Davies K."/>
            <person name="Grierson E."/>
            <person name="Laing W."/>
            <person name="Kirk R."/>
            <person name="Chen X."/>
            <person name="Wood M."/>
            <person name="Montefiori M."/>
            <person name="Brummell D."/>
            <person name="Schwinn K."/>
            <person name="Catanach A."/>
            <person name="Fullerton C."/>
            <person name="Li D."/>
            <person name="Meiyalaghan S."/>
            <person name="Nieuwenhuizen N."/>
            <person name="Read N."/>
            <person name="Prakash R."/>
            <person name="Hunter D."/>
            <person name="Zhang H."/>
            <person name="Mckenzie M."/>
            <person name="Knabel M."/>
            <person name="Harris A."/>
            <person name="Allan A."/>
            <person name="Chen A."/>
            <person name="Janssen B."/>
            <person name="Plunkett B."/>
            <person name="Dwamena C."/>
            <person name="Voogd C."/>
            <person name="Leif D."/>
            <person name="Lafferty D."/>
            <person name="Souleyre E."/>
            <person name="Varkonyi-Gasic E."/>
            <person name="Gambi F."/>
            <person name="Hanley J."/>
            <person name="Yao J.-L."/>
            <person name="Cheung J."/>
            <person name="David K."/>
            <person name="Warren B."/>
            <person name="Marsh K."/>
            <person name="Snowden K."/>
            <person name="Lin-Wang K."/>
            <person name="Brian L."/>
            <person name="Martinez-Sanchez M."/>
            <person name="Wang M."/>
            <person name="Ileperuma N."/>
            <person name="Macnee N."/>
            <person name="Campin R."/>
            <person name="Mcatee P."/>
            <person name="Drummond R."/>
            <person name="Espley R."/>
            <person name="Ireland H."/>
            <person name="Wu R."/>
            <person name="Atkinson R."/>
            <person name="Karunairetnam S."/>
            <person name="Bulley S."/>
            <person name="Chunkath S."/>
            <person name="Hanley Z."/>
            <person name="Storey R."/>
            <person name="Thrimawithana A."/>
            <person name="Thomson S."/>
            <person name="David C."/>
            <person name="Testolin R."/>
        </authorList>
    </citation>
    <scope>NUCLEOTIDE SEQUENCE [LARGE SCALE GENOMIC DNA]</scope>
    <source>
        <strain evidence="3">cv. Red5</strain>
        <tissue evidence="2">Young leaf</tissue>
    </source>
</reference>